<name>A0ABR5CPE3_9HYPH</name>
<proteinExistence type="predicted"/>
<evidence type="ECO:0000313" key="1">
    <source>
        <dbReference type="EMBL" id="KJF66701.1"/>
    </source>
</evidence>
<sequence>MFSNSSVVQASIVFTMRDDFPVALLNNPSPAPHKAGPIGALCQSYYALRSAQKQNFTMRRHNKARSFFHSSKARIHLSLQVLRHVELALPALQKTIPIFAPML</sequence>
<dbReference type="Proteomes" id="UP000052068">
    <property type="component" value="Unassembled WGS sequence"/>
</dbReference>
<gene>
    <name evidence="1" type="ORF">RS75_16255</name>
</gene>
<organism evidence="1 2">
    <name type="scientific">Rhizobium nepotum 39/7</name>
    <dbReference type="NCBI Taxonomy" id="1368418"/>
    <lineage>
        <taxon>Bacteria</taxon>
        <taxon>Pseudomonadati</taxon>
        <taxon>Pseudomonadota</taxon>
        <taxon>Alphaproteobacteria</taxon>
        <taxon>Hyphomicrobiales</taxon>
        <taxon>Rhizobiaceae</taxon>
        <taxon>Rhizobium/Agrobacterium group</taxon>
        <taxon>Rhizobium</taxon>
    </lineage>
</organism>
<evidence type="ECO:0000313" key="2">
    <source>
        <dbReference type="Proteomes" id="UP000052068"/>
    </source>
</evidence>
<protein>
    <submittedName>
        <fullName evidence="1">Uncharacterized protein</fullName>
    </submittedName>
</protein>
<dbReference type="EMBL" id="JWJH01000015">
    <property type="protein sequence ID" value="KJF66701.1"/>
    <property type="molecule type" value="Genomic_DNA"/>
</dbReference>
<comment type="caution">
    <text evidence="1">The sequence shown here is derived from an EMBL/GenBank/DDBJ whole genome shotgun (WGS) entry which is preliminary data.</text>
</comment>
<accession>A0ABR5CPE3</accession>
<reference evidence="1 2" key="1">
    <citation type="submission" date="2015-03" db="EMBL/GenBank/DDBJ databases">
        <title>Draft Genome Sequences of Agrobacterium nepotum Strain 39/7T (= CFBP 7436T = LMG 26435T) and Agrobacterium sp. Strain KFB 330 (= CFBP 8308 = LMG 28674).</title>
        <authorList>
            <person name="Kuzmanovic N."/>
            <person name="Pulawska J."/>
            <person name="Obradovic A."/>
        </authorList>
    </citation>
    <scope>NUCLEOTIDE SEQUENCE [LARGE SCALE GENOMIC DNA]</scope>
    <source>
        <strain evidence="1 2">39/7</strain>
    </source>
</reference>
<keyword evidence="2" id="KW-1185">Reference proteome</keyword>